<organism evidence="1 2">
    <name type="scientific">Candolleomyces eurysporus</name>
    <dbReference type="NCBI Taxonomy" id="2828524"/>
    <lineage>
        <taxon>Eukaryota</taxon>
        <taxon>Fungi</taxon>
        <taxon>Dikarya</taxon>
        <taxon>Basidiomycota</taxon>
        <taxon>Agaricomycotina</taxon>
        <taxon>Agaricomycetes</taxon>
        <taxon>Agaricomycetidae</taxon>
        <taxon>Agaricales</taxon>
        <taxon>Agaricineae</taxon>
        <taxon>Psathyrellaceae</taxon>
        <taxon>Candolleomyces</taxon>
    </lineage>
</organism>
<dbReference type="EMBL" id="JANBPK010001218">
    <property type="protein sequence ID" value="KAJ2924501.1"/>
    <property type="molecule type" value="Genomic_DNA"/>
</dbReference>
<keyword evidence="2" id="KW-1185">Reference proteome</keyword>
<protein>
    <submittedName>
        <fullName evidence="1">Uncharacterized protein</fullName>
    </submittedName>
</protein>
<gene>
    <name evidence="1" type="ORF">H1R20_g12597</name>
</gene>
<dbReference type="OrthoDB" id="2889147at2759"/>
<proteinExistence type="predicted"/>
<feature type="non-terminal residue" evidence="1">
    <location>
        <position position="214"/>
    </location>
</feature>
<evidence type="ECO:0000313" key="2">
    <source>
        <dbReference type="Proteomes" id="UP001140091"/>
    </source>
</evidence>
<name>A0A9W8MBM4_9AGAR</name>
<sequence length="214" mass="24154">MCNTKGLSPDATSLPPLLKELLDHCTELLPSAFIEVEIGCCIQDSNLLYELVMQHPLLRVPRPLLPGVLADPSLNITGDSVAFTIPNFPERMLMLDQFEKIELPFVLHENLFILQFSVKDGEWIMNLDRKMCNVRKGIKVLYPHQYDLKMLKLGVVQPPGSKTTDSVLIALRKPVANIMTVVGGLDLSFLRQRNDYIGKSRELSGTLYLHVWVN</sequence>
<reference evidence="1" key="1">
    <citation type="submission" date="2022-06" db="EMBL/GenBank/DDBJ databases">
        <title>Genome Sequence of Candolleomyces eurysporus.</title>
        <authorList>
            <person name="Buettner E."/>
        </authorList>
    </citation>
    <scope>NUCLEOTIDE SEQUENCE</scope>
    <source>
        <strain evidence="1">VTCC 930004</strain>
    </source>
</reference>
<dbReference type="AlphaFoldDB" id="A0A9W8MBM4"/>
<accession>A0A9W8MBM4</accession>
<comment type="caution">
    <text evidence="1">The sequence shown here is derived from an EMBL/GenBank/DDBJ whole genome shotgun (WGS) entry which is preliminary data.</text>
</comment>
<dbReference type="Proteomes" id="UP001140091">
    <property type="component" value="Unassembled WGS sequence"/>
</dbReference>
<evidence type="ECO:0000313" key="1">
    <source>
        <dbReference type="EMBL" id="KAJ2924501.1"/>
    </source>
</evidence>